<protein>
    <recommendedName>
        <fullName evidence="8">Metalloendopeptidase</fullName>
        <ecNumber evidence="8">3.4.24.-</ecNumber>
    </recommendedName>
</protein>
<dbReference type="GO" id="GO:0006508">
    <property type="term" value="P:proteolysis"/>
    <property type="evidence" value="ECO:0007669"/>
    <property type="project" value="UniProtKB-KW"/>
</dbReference>
<reference evidence="10 11" key="2">
    <citation type="submission" date="2018-11" db="EMBL/GenBank/DDBJ databases">
        <authorList>
            <consortium name="Pathogen Informatics"/>
        </authorList>
    </citation>
    <scope>NUCLEOTIDE SEQUENCE [LARGE SCALE GENOMIC DNA]</scope>
</reference>
<dbReference type="Gene3D" id="3.40.390.10">
    <property type="entry name" value="Collagenase (Catalytic Domain)"/>
    <property type="match status" value="1"/>
</dbReference>
<dbReference type="InterPro" id="IPR024079">
    <property type="entry name" value="MetalloPept_cat_dom_sf"/>
</dbReference>
<evidence type="ECO:0000313" key="10">
    <source>
        <dbReference type="EMBL" id="VDN08319.1"/>
    </source>
</evidence>
<dbReference type="EMBL" id="UYYF01005208">
    <property type="protein sequence ID" value="VDN08319.1"/>
    <property type="molecule type" value="Genomic_DNA"/>
</dbReference>
<evidence type="ECO:0000259" key="9">
    <source>
        <dbReference type="PROSITE" id="PS51864"/>
    </source>
</evidence>
<dbReference type="OMA" id="FIANNEC"/>
<dbReference type="Pfam" id="PF01400">
    <property type="entry name" value="Astacin"/>
    <property type="match status" value="1"/>
</dbReference>
<evidence type="ECO:0000256" key="7">
    <source>
        <dbReference type="PROSITE-ProRule" id="PRU01211"/>
    </source>
</evidence>
<dbReference type="InterPro" id="IPR006026">
    <property type="entry name" value="Peptidase_Metallo"/>
</dbReference>
<dbReference type="PRINTS" id="PR00480">
    <property type="entry name" value="ASTACIN"/>
</dbReference>
<comment type="caution">
    <text evidence="7">Lacks conserved residue(s) required for the propagation of feature annotation.</text>
</comment>
<feature type="chain" id="PRO_5043073312" description="Metalloendopeptidase" evidence="8">
    <location>
        <begin position="20"/>
        <end position="302"/>
    </location>
</feature>
<keyword evidence="3 7" id="KW-0378">Hydrolase</keyword>
<dbReference type="InterPro" id="IPR000742">
    <property type="entry name" value="EGF"/>
</dbReference>
<gene>
    <name evidence="10" type="ORF">TCLT_LOCUS10612</name>
</gene>
<dbReference type="PROSITE" id="PS00022">
    <property type="entry name" value="EGF_1"/>
    <property type="match status" value="1"/>
</dbReference>
<dbReference type="CDD" id="cd04280">
    <property type="entry name" value="ZnMc_astacin_like"/>
    <property type="match status" value="1"/>
</dbReference>
<feature type="active site" evidence="7">
    <location>
        <position position="126"/>
    </location>
</feature>
<dbReference type="AlphaFoldDB" id="A0A0N5DBR1"/>
<feature type="binding site" evidence="7">
    <location>
        <position position="129"/>
    </location>
    <ligand>
        <name>Zn(2+)</name>
        <dbReference type="ChEBI" id="CHEBI:29105"/>
        <note>catalytic</note>
    </ligand>
</feature>
<keyword evidence="4 7" id="KW-0862">Zinc</keyword>
<dbReference type="GO" id="GO:0004222">
    <property type="term" value="F:metalloendopeptidase activity"/>
    <property type="evidence" value="ECO:0007669"/>
    <property type="project" value="UniProtKB-UniRule"/>
</dbReference>
<dbReference type="PROSITE" id="PS51864">
    <property type="entry name" value="ASTACIN"/>
    <property type="match status" value="1"/>
</dbReference>
<dbReference type="OrthoDB" id="5913174at2759"/>
<dbReference type="PROSITE" id="PS01186">
    <property type="entry name" value="EGF_2"/>
    <property type="match status" value="1"/>
</dbReference>
<evidence type="ECO:0000313" key="12">
    <source>
        <dbReference type="WBParaSite" id="TCLT_0001062801-mRNA-1"/>
    </source>
</evidence>
<organism evidence="12">
    <name type="scientific">Thelazia callipaeda</name>
    <name type="common">Oriental eyeworm</name>
    <name type="synonym">Parasitic nematode</name>
    <dbReference type="NCBI Taxonomy" id="103827"/>
    <lineage>
        <taxon>Eukaryota</taxon>
        <taxon>Metazoa</taxon>
        <taxon>Ecdysozoa</taxon>
        <taxon>Nematoda</taxon>
        <taxon>Chromadorea</taxon>
        <taxon>Rhabditida</taxon>
        <taxon>Spirurina</taxon>
        <taxon>Spiruromorpha</taxon>
        <taxon>Thelazioidea</taxon>
        <taxon>Thelaziidae</taxon>
        <taxon>Thelazia</taxon>
    </lineage>
</organism>
<dbReference type="InterPro" id="IPR002049">
    <property type="entry name" value="LE_dom"/>
</dbReference>
<feature type="domain" description="Peptidase M12A" evidence="9">
    <location>
        <begin position="28"/>
        <end position="226"/>
    </location>
</feature>
<dbReference type="SMART" id="SM00235">
    <property type="entry name" value="ZnMc"/>
    <property type="match status" value="1"/>
</dbReference>
<evidence type="ECO:0000313" key="11">
    <source>
        <dbReference type="Proteomes" id="UP000276776"/>
    </source>
</evidence>
<keyword evidence="6" id="KW-1015">Disulfide bond</keyword>
<evidence type="ECO:0000256" key="2">
    <source>
        <dbReference type="ARBA" id="ARBA00022723"/>
    </source>
</evidence>
<evidence type="ECO:0000256" key="6">
    <source>
        <dbReference type="ARBA" id="ARBA00023157"/>
    </source>
</evidence>
<evidence type="ECO:0000256" key="1">
    <source>
        <dbReference type="ARBA" id="ARBA00022670"/>
    </source>
</evidence>
<keyword evidence="8" id="KW-0732">Signal</keyword>
<dbReference type="PANTHER" id="PTHR10127">
    <property type="entry name" value="DISCOIDIN, CUB, EGF, LAMININ , AND ZINC METALLOPROTEASE DOMAIN CONTAINING"/>
    <property type="match status" value="1"/>
</dbReference>
<evidence type="ECO:0000256" key="4">
    <source>
        <dbReference type="ARBA" id="ARBA00022833"/>
    </source>
</evidence>
<dbReference type="InterPro" id="IPR034035">
    <property type="entry name" value="Astacin-like_dom"/>
</dbReference>
<keyword evidence="5 7" id="KW-0482">Metalloprotease</keyword>
<sequence>MLAFIYFHLIQIFHLLVFAQQKIIREQRKIVSNRERLWSLPVHYHIAEQVDRKLVEQGLSTWEKVTCVTFIEVTNEQQQLADFNNKNILYFIANNECYSNIGYASAESRSISLSPNCATYGVLLHEIGHALGLWHEHNRMDRDRYIKIHYELIPPERLGDFRIKYWLTDYGVPYDYGSIMHYSTEAFSKNGQSTILPIDTNYAQTIGQRDQISFYDAALINRAYCGNRCKKAIFDASNCSNGGYISPIHCNQCICPTGFTGIKCERLRNNWNCSSSMLYATKHWKDLIWNGTARCTWIIKVE</sequence>
<dbReference type="WBParaSite" id="TCLT_0001062801-mRNA-1">
    <property type="protein sequence ID" value="TCLT_0001062801-mRNA-1"/>
    <property type="gene ID" value="TCLT_0001062801"/>
</dbReference>
<feature type="binding site" evidence="7">
    <location>
        <position position="135"/>
    </location>
    <ligand>
        <name>Zn(2+)</name>
        <dbReference type="ChEBI" id="CHEBI:29105"/>
        <note>catalytic</note>
    </ligand>
</feature>
<dbReference type="STRING" id="103827.A0A0N5DBR1"/>
<dbReference type="SUPFAM" id="SSF55486">
    <property type="entry name" value="Metalloproteases ('zincins'), catalytic domain"/>
    <property type="match status" value="1"/>
</dbReference>
<accession>A0A0N5DBR1</accession>
<dbReference type="GO" id="GO:0008270">
    <property type="term" value="F:zinc ion binding"/>
    <property type="evidence" value="ECO:0007669"/>
    <property type="project" value="UniProtKB-UniRule"/>
</dbReference>
<dbReference type="InterPro" id="IPR001506">
    <property type="entry name" value="Peptidase_M12A"/>
</dbReference>
<evidence type="ECO:0000256" key="8">
    <source>
        <dbReference type="RuleBase" id="RU361183"/>
    </source>
</evidence>
<reference evidence="12" key="1">
    <citation type="submission" date="2017-02" db="UniProtKB">
        <authorList>
            <consortium name="WormBaseParasite"/>
        </authorList>
    </citation>
    <scope>IDENTIFICATION</scope>
</reference>
<keyword evidence="2 7" id="KW-0479">Metal-binding</keyword>
<keyword evidence="11" id="KW-1185">Reference proteome</keyword>
<evidence type="ECO:0000256" key="5">
    <source>
        <dbReference type="ARBA" id="ARBA00023049"/>
    </source>
</evidence>
<dbReference type="Proteomes" id="UP000276776">
    <property type="component" value="Unassembled WGS sequence"/>
</dbReference>
<feature type="signal peptide" evidence="8">
    <location>
        <begin position="1"/>
        <end position="19"/>
    </location>
</feature>
<comment type="cofactor">
    <cofactor evidence="7 8">
        <name>Zn(2+)</name>
        <dbReference type="ChEBI" id="CHEBI:29105"/>
    </cofactor>
    <text evidence="7 8">Binds 1 zinc ion per subunit.</text>
</comment>
<dbReference type="EC" id="3.4.24.-" evidence="8"/>
<dbReference type="CDD" id="cd00055">
    <property type="entry name" value="EGF_Lam"/>
    <property type="match status" value="1"/>
</dbReference>
<keyword evidence="1 7" id="KW-0645">Protease</keyword>
<evidence type="ECO:0000256" key="3">
    <source>
        <dbReference type="ARBA" id="ARBA00022801"/>
    </source>
</evidence>
<proteinExistence type="predicted"/>
<name>A0A0N5DBR1_THECL</name>
<feature type="binding site" evidence="7">
    <location>
        <position position="125"/>
    </location>
    <ligand>
        <name>Zn(2+)</name>
        <dbReference type="ChEBI" id="CHEBI:29105"/>
        <note>catalytic</note>
    </ligand>
</feature>
<dbReference type="PANTHER" id="PTHR10127:SF780">
    <property type="entry name" value="METALLOENDOPEPTIDASE"/>
    <property type="match status" value="1"/>
</dbReference>